<sequence>MYKKVILVHGFFKTNRDMMDLKKNLEKLGYQGIALNLPLTFHEIQYGAKCFENKMDKILNNLSKEEKVSLVGHSTGGLIIRTFLSNTKQINKIHRAILISTPNEGCQLAELADKKFPMMTSIFKTLKTLTPENVEKLNINHRKEVEIGVIAGNKSDLLLRKLIKGENDGRVELYSTQYANSIDSIVLPLNHNEIHHQFLVAQLIDEFLRTGKFSK</sequence>
<dbReference type="Proteomes" id="UP000196365">
    <property type="component" value="Unassembled WGS sequence"/>
</dbReference>
<gene>
    <name evidence="2" type="ORF">SAMN02745973_02033</name>
</gene>
<dbReference type="OrthoDB" id="9775557at2"/>
<dbReference type="SUPFAM" id="SSF53474">
    <property type="entry name" value="alpha/beta-Hydrolases"/>
    <property type="match status" value="1"/>
</dbReference>
<organism evidence="2 3">
    <name type="scientific">Garciella nitratireducens DSM 15102</name>
    <dbReference type="NCBI Taxonomy" id="1121911"/>
    <lineage>
        <taxon>Bacteria</taxon>
        <taxon>Bacillati</taxon>
        <taxon>Bacillota</taxon>
        <taxon>Clostridia</taxon>
        <taxon>Eubacteriales</taxon>
        <taxon>Eubacteriaceae</taxon>
        <taxon>Garciella</taxon>
    </lineage>
</organism>
<dbReference type="PANTHER" id="PTHR37946:SF1">
    <property type="entry name" value="SLL1969 PROTEIN"/>
    <property type="match status" value="1"/>
</dbReference>
<name>A0A1T4PDK2_9FIRM</name>
<dbReference type="Gene3D" id="3.40.50.1820">
    <property type="entry name" value="alpha/beta hydrolase"/>
    <property type="match status" value="1"/>
</dbReference>
<dbReference type="EMBL" id="FUWV01000016">
    <property type="protein sequence ID" value="SJZ89582.1"/>
    <property type="molecule type" value="Genomic_DNA"/>
</dbReference>
<keyword evidence="3" id="KW-1185">Reference proteome</keyword>
<evidence type="ECO:0000313" key="3">
    <source>
        <dbReference type="Proteomes" id="UP000196365"/>
    </source>
</evidence>
<protein>
    <submittedName>
        <fullName evidence="2">Alpha/beta hydrolase family protein</fullName>
    </submittedName>
</protein>
<dbReference type="InterPro" id="IPR007751">
    <property type="entry name" value="DUF676_lipase-like"/>
</dbReference>
<dbReference type="Pfam" id="PF05057">
    <property type="entry name" value="DUF676"/>
    <property type="match status" value="1"/>
</dbReference>
<reference evidence="2 3" key="1">
    <citation type="submission" date="2017-02" db="EMBL/GenBank/DDBJ databases">
        <authorList>
            <person name="Peterson S.W."/>
        </authorList>
    </citation>
    <scope>NUCLEOTIDE SEQUENCE [LARGE SCALE GENOMIC DNA]</scope>
    <source>
        <strain evidence="2 3">DSM 15102</strain>
    </source>
</reference>
<evidence type="ECO:0000313" key="2">
    <source>
        <dbReference type="EMBL" id="SJZ89582.1"/>
    </source>
</evidence>
<dbReference type="PANTHER" id="PTHR37946">
    <property type="entry name" value="SLL1969 PROTEIN"/>
    <property type="match status" value="1"/>
</dbReference>
<accession>A0A1T4PDK2</accession>
<feature type="domain" description="DUF676" evidence="1">
    <location>
        <begin position="5"/>
        <end position="89"/>
    </location>
</feature>
<keyword evidence="2" id="KW-0378">Hydrolase</keyword>
<dbReference type="AlphaFoldDB" id="A0A1T4PDK2"/>
<dbReference type="InterPro" id="IPR029058">
    <property type="entry name" value="AB_hydrolase_fold"/>
</dbReference>
<dbReference type="RefSeq" id="WP_087679388.1">
    <property type="nucleotide sequence ID" value="NZ_FUWV01000016.1"/>
</dbReference>
<evidence type="ECO:0000259" key="1">
    <source>
        <dbReference type="Pfam" id="PF05057"/>
    </source>
</evidence>
<proteinExistence type="predicted"/>
<dbReference type="GO" id="GO:0016787">
    <property type="term" value="F:hydrolase activity"/>
    <property type="evidence" value="ECO:0007669"/>
    <property type="project" value="UniProtKB-KW"/>
</dbReference>